<dbReference type="InterPro" id="IPR004776">
    <property type="entry name" value="Mem_transp_PIN-like"/>
</dbReference>
<comment type="similarity">
    <text evidence="2">Belongs to the auxin efflux carrier (TC 2.A.69.1) family.</text>
</comment>
<comment type="subcellular location">
    <subcellularLocation>
        <location evidence="1">Membrane</location>
        <topology evidence="1">Multi-pass membrane protein</topology>
    </subcellularLocation>
</comment>
<comment type="caution">
    <text evidence="10">The sequence shown here is derived from an EMBL/GenBank/DDBJ whole genome shotgun (WGS) entry which is preliminary data.</text>
</comment>
<feature type="transmembrane region" description="Helical" evidence="9">
    <location>
        <begin position="395"/>
        <end position="415"/>
    </location>
</feature>
<evidence type="ECO:0000256" key="9">
    <source>
        <dbReference type="SAM" id="Phobius"/>
    </source>
</evidence>
<dbReference type="GO" id="GO:0009734">
    <property type="term" value="P:auxin-activated signaling pathway"/>
    <property type="evidence" value="ECO:0007669"/>
    <property type="project" value="UniProtKB-KW"/>
</dbReference>
<dbReference type="EMBL" id="QGNW01000012">
    <property type="protein sequence ID" value="RVX18097.1"/>
    <property type="molecule type" value="Genomic_DNA"/>
</dbReference>
<keyword evidence="4 9" id="KW-0812">Transmembrane</keyword>
<organism evidence="10 11">
    <name type="scientific">Vitis vinifera</name>
    <name type="common">Grape</name>
    <dbReference type="NCBI Taxonomy" id="29760"/>
    <lineage>
        <taxon>Eukaryota</taxon>
        <taxon>Viridiplantae</taxon>
        <taxon>Streptophyta</taxon>
        <taxon>Embryophyta</taxon>
        <taxon>Tracheophyta</taxon>
        <taxon>Spermatophyta</taxon>
        <taxon>Magnoliopsida</taxon>
        <taxon>eudicotyledons</taxon>
        <taxon>Gunneridae</taxon>
        <taxon>Pentapetalae</taxon>
        <taxon>rosids</taxon>
        <taxon>Vitales</taxon>
        <taxon>Vitaceae</taxon>
        <taxon>Viteae</taxon>
        <taxon>Vitis</taxon>
    </lineage>
</organism>
<feature type="transmembrane region" description="Helical" evidence="9">
    <location>
        <begin position="322"/>
        <end position="342"/>
    </location>
</feature>
<gene>
    <name evidence="10" type="primary">PIN1_0</name>
    <name evidence="10" type="ORF">CK203_004267</name>
</gene>
<dbReference type="PANTHER" id="PTHR31752">
    <property type="entry name" value="AUXIN EFFLUX CARRIER COMPONENT 1B-RELATED"/>
    <property type="match status" value="1"/>
</dbReference>
<evidence type="ECO:0000256" key="2">
    <source>
        <dbReference type="ARBA" id="ARBA00009177"/>
    </source>
</evidence>
<evidence type="ECO:0000256" key="3">
    <source>
        <dbReference type="ARBA" id="ARBA00022448"/>
    </source>
</evidence>
<evidence type="ECO:0000313" key="11">
    <source>
        <dbReference type="Proteomes" id="UP000288805"/>
    </source>
</evidence>
<dbReference type="AlphaFoldDB" id="A0A438KA93"/>
<keyword evidence="7" id="KW-0927">Auxin signaling pathway</keyword>
<feature type="transmembrane region" description="Helical" evidence="9">
    <location>
        <begin position="294"/>
        <end position="316"/>
    </location>
</feature>
<feature type="transmembrane region" description="Helical" evidence="9">
    <location>
        <begin position="7"/>
        <end position="28"/>
    </location>
</feature>
<evidence type="ECO:0000256" key="1">
    <source>
        <dbReference type="ARBA" id="ARBA00004141"/>
    </source>
</evidence>
<dbReference type="Proteomes" id="UP000288805">
    <property type="component" value="Unassembled WGS sequence"/>
</dbReference>
<feature type="region of interest" description="Disordered" evidence="8">
    <location>
        <begin position="217"/>
        <end position="242"/>
    </location>
</feature>
<feature type="transmembrane region" description="Helical" evidence="9">
    <location>
        <begin position="100"/>
        <end position="126"/>
    </location>
</feature>
<dbReference type="GO" id="GO:0016020">
    <property type="term" value="C:membrane"/>
    <property type="evidence" value="ECO:0007669"/>
    <property type="project" value="UniProtKB-SubCell"/>
</dbReference>
<evidence type="ECO:0000256" key="8">
    <source>
        <dbReference type="SAM" id="MobiDB-lite"/>
    </source>
</evidence>
<keyword evidence="5 9" id="KW-1133">Transmembrane helix</keyword>
<dbReference type="InterPro" id="IPR051107">
    <property type="entry name" value="Auxin_Efflux_Carrier"/>
</dbReference>
<keyword evidence="6 9" id="KW-0472">Membrane</keyword>
<reference evidence="10 11" key="1">
    <citation type="journal article" date="2018" name="PLoS Genet.">
        <title>Population sequencing reveals clonal diversity and ancestral inbreeding in the grapevine cultivar Chardonnay.</title>
        <authorList>
            <person name="Roach M.J."/>
            <person name="Johnson D.L."/>
            <person name="Bohlmann J."/>
            <person name="van Vuuren H.J."/>
            <person name="Jones S.J."/>
            <person name="Pretorius I.S."/>
            <person name="Schmidt S.A."/>
            <person name="Borneman A.R."/>
        </authorList>
    </citation>
    <scope>NUCLEOTIDE SEQUENCE [LARGE SCALE GENOMIC DNA]</scope>
    <source>
        <strain evidence="11">cv. Chardonnay</strain>
        <tissue evidence="10">Leaf</tissue>
    </source>
</reference>
<name>A0A438KA93_VITVI</name>
<accession>A0A438KA93</accession>
<evidence type="ECO:0000256" key="4">
    <source>
        <dbReference type="ARBA" id="ARBA00022692"/>
    </source>
</evidence>
<proteinExistence type="inferred from homology"/>
<keyword evidence="3" id="KW-0813">Transport</keyword>
<dbReference type="GO" id="GO:0055085">
    <property type="term" value="P:transmembrane transport"/>
    <property type="evidence" value="ECO:0007669"/>
    <property type="project" value="InterPro"/>
</dbReference>
<evidence type="ECO:0000256" key="6">
    <source>
        <dbReference type="ARBA" id="ARBA00023136"/>
    </source>
</evidence>
<evidence type="ECO:0000256" key="5">
    <source>
        <dbReference type="ARBA" id="ARBA00022989"/>
    </source>
</evidence>
<protein>
    <submittedName>
        <fullName evidence="10">Auxin efflux carrier component 1</fullName>
    </submittedName>
</protein>
<sequence length="550" mass="61857">MISLLDFYHVMTAVVPLYVAMILAYGSVKWWKIFTPDQCSGINRFVCSLCCSSSLLPLHLHQQSLCHELQIHSCRYPSEDYSLAVLAVWSNVSKRGCLEWTITLFSLSTLPNTLCIIWYTLMLFLFEYRGAKMLISEQFPDTAGSIVSIHVDSDIMSLDGRQALETEAEIKEDGKLHVTVRKSNASRSDIFSRRVQFQSHDFYSMVAGGRNSNFGSSDVYGPDHFESPTPRPSNYEEDGNNNNKIRFHYHAQGGNHYPAPNPGMFSPTGSKNVASAAAAKKPNGKLSRSQTKELGIFICLFGVQVLLQFQMCLGAMNTEPMIRTFVFVEFSIVFSCGFGLSVEGHRENQEDYLERDDFSFGNRVLAQEMNNHEGEKVEVQMPAIIEKSIAILSDAGLGMAMFSLVVCGVVVMALIDDRSVHGFATKDHSMWKFHSSFCHGREIPYRPSCHGSCFHCCWASRSPPARCHCPGSFTPRNRAFVFAKEYNVHPDILSTGVIFGMLIACPLHLSTTFYWEYEKRRMHTAWHLMQKGSARSIAAPETWTGKPEGR</sequence>
<dbReference type="PANTHER" id="PTHR31752:SF18">
    <property type="entry name" value="AUXIN EFFLUX CARRIER COMPONENT 1"/>
    <property type="match status" value="1"/>
</dbReference>
<evidence type="ECO:0000313" key="10">
    <source>
        <dbReference type="EMBL" id="RVX18097.1"/>
    </source>
</evidence>
<dbReference type="Pfam" id="PF03547">
    <property type="entry name" value="Mem_trans"/>
    <property type="match status" value="2"/>
</dbReference>
<evidence type="ECO:0000256" key="7">
    <source>
        <dbReference type="ARBA" id="ARBA00023294"/>
    </source>
</evidence>
<feature type="transmembrane region" description="Helical" evidence="9">
    <location>
        <begin position="492"/>
        <end position="515"/>
    </location>
</feature>